<dbReference type="Proteomes" id="UP001179614">
    <property type="component" value="Chromosome"/>
</dbReference>
<sequence length="248" mass="27153">MGRAFGVAKEAANFSAARFYILSAGLGIVPASRSIPAYGLTVSPRHEQSVLPKILGDFDAAEWFSSLLTTAHSDEWSDVAGGKSGRILMALSRPYAEMVGASLADAPRRMLERLRIFGTSLETALPANLHAAIAPYDDRLNAIFPGTRTDFAQRAMLHFARSVATRPSKGREDDFAAVRSSLKSLKLPRKVQRPRLTDEEIVAVIKRRLRTQSGAARMLVALRHEEGVACEQSRFGRLYRIAAAKKGM</sequence>
<evidence type="ECO:0000313" key="2">
    <source>
        <dbReference type="Proteomes" id="UP001179614"/>
    </source>
</evidence>
<organism evidence="1 2">
    <name type="scientific">Bradyrhizobium xenonodulans</name>
    <dbReference type="NCBI Taxonomy" id="2736875"/>
    <lineage>
        <taxon>Bacteria</taxon>
        <taxon>Pseudomonadati</taxon>
        <taxon>Pseudomonadota</taxon>
        <taxon>Alphaproteobacteria</taxon>
        <taxon>Hyphomicrobiales</taxon>
        <taxon>Nitrobacteraceae</taxon>
        <taxon>Bradyrhizobium</taxon>
    </lineage>
</organism>
<proteinExistence type="predicted"/>
<gene>
    <name evidence="1" type="ORF">I3J27_33925</name>
</gene>
<dbReference type="EMBL" id="CP089391">
    <property type="protein sequence ID" value="WBL77926.1"/>
    <property type="molecule type" value="Genomic_DNA"/>
</dbReference>
<reference evidence="1" key="1">
    <citation type="submission" date="2021-12" db="EMBL/GenBank/DDBJ databases">
        <title>Bradyrhizobium xenonodulans sp. nov.</title>
        <authorList>
            <person name="Claassens R."/>
            <person name="Venter S.N."/>
            <person name="Beukes C.W."/>
            <person name="Stepkowski T."/>
            <person name="Steenkamp E.T."/>
        </authorList>
    </citation>
    <scope>NUCLEOTIDE SEQUENCE</scope>
    <source>
        <strain evidence="1">14AB</strain>
    </source>
</reference>
<keyword evidence="2" id="KW-1185">Reference proteome</keyword>
<evidence type="ECO:0000313" key="1">
    <source>
        <dbReference type="EMBL" id="WBL77926.1"/>
    </source>
</evidence>
<protein>
    <submittedName>
        <fullName evidence="1">Uncharacterized protein</fullName>
    </submittedName>
</protein>
<name>A0ABY7MIZ2_9BRAD</name>
<dbReference type="RefSeq" id="WP_270163217.1">
    <property type="nucleotide sequence ID" value="NZ_CP089391.1"/>
</dbReference>
<accession>A0ABY7MIZ2</accession>